<evidence type="ECO:0000313" key="6">
    <source>
        <dbReference type="Proteomes" id="UP000019486"/>
    </source>
</evidence>
<evidence type="ECO:0000313" key="5">
    <source>
        <dbReference type="EMBL" id="EWY42842.1"/>
    </source>
</evidence>
<dbReference type="GO" id="GO:0005509">
    <property type="term" value="F:calcium ion binding"/>
    <property type="evidence" value="ECO:0007669"/>
    <property type="project" value="InterPro"/>
</dbReference>
<organism evidence="5 6">
    <name type="scientific">Skermanella stibiiresistens SB22</name>
    <dbReference type="NCBI Taxonomy" id="1385369"/>
    <lineage>
        <taxon>Bacteria</taxon>
        <taxon>Pseudomonadati</taxon>
        <taxon>Pseudomonadota</taxon>
        <taxon>Alphaproteobacteria</taxon>
        <taxon>Rhodospirillales</taxon>
        <taxon>Azospirillaceae</taxon>
        <taxon>Skermanella</taxon>
    </lineage>
</organism>
<dbReference type="GO" id="GO:0007156">
    <property type="term" value="P:homophilic cell adhesion via plasma membrane adhesion molecules"/>
    <property type="evidence" value="ECO:0007669"/>
    <property type="project" value="InterPro"/>
</dbReference>
<dbReference type="InterPro" id="IPR050557">
    <property type="entry name" value="RTX_toxin/Mannuronan_C5-epim"/>
</dbReference>
<protein>
    <recommendedName>
        <fullName evidence="4">Cadherin domain-containing protein</fullName>
    </recommendedName>
</protein>
<dbReference type="CDD" id="cd11304">
    <property type="entry name" value="Cadherin_repeat"/>
    <property type="match status" value="1"/>
</dbReference>
<dbReference type="InterPro" id="IPR015919">
    <property type="entry name" value="Cadherin-like_sf"/>
</dbReference>
<dbReference type="EMBL" id="AVFL01000001">
    <property type="protein sequence ID" value="EWY42842.1"/>
    <property type="molecule type" value="Genomic_DNA"/>
</dbReference>
<dbReference type="OrthoDB" id="5485153at2"/>
<proteinExistence type="predicted"/>
<dbReference type="Gene3D" id="2.60.40.60">
    <property type="entry name" value="Cadherins"/>
    <property type="match status" value="1"/>
</dbReference>
<dbReference type="RefSeq" id="WP_037446015.1">
    <property type="nucleotide sequence ID" value="NZ_AVFL01000001.1"/>
</dbReference>
<dbReference type="GO" id="GO:0005615">
    <property type="term" value="C:extracellular space"/>
    <property type="evidence" value="ECO:0007669"/>
    <property type="project" value="InterPro"/>
</dbReference>
<dbReference type="PROSITE" id="PS50268">
    <property type="entry name" value="CADHERIN_2"/>
    <property type="match status" value="1"/>
</dbReference>
<dbReference type="InterPro" id="IPR001343">
    <property type="entry name" value="Hemolysn_Ca-bd"/>
</dbReference>
<feature type="region of interest" description="Disordered" evidence="3">
    <location>
        <begin position="169"/>
        <end position="193"/>
    </location>
</feature>
<reference evidence="5 6" key="1">
    <citation type="submission" date="2013-08" db="EMBL/GenBank/DDBJ databases">
        <title>The genome sequence of Skermanella stibiiresistens.</title>
        <authorList>
            <person name="Zhu W."/>
            <person name="Wang G."/>
        </authorList>
    </citation>
    <scope>NUCLEOTIDE SEQUENCE [LARGE SCALE GENOMIC DNA]</scope>
    <source>
        <strain evidence="5 6">SB22</strain>
    </source>
</reference>
<comment type="subcellular location">
    <subcellularLocation>
        <location evidence="1">Secreted</location>
    </subcellularLocation>
</comment>
<dbReference type="PROSITE" id="PS00330">
    <property type="entry name" value="HEMOLYSIN_CALCIUM"/>
    <property type="match status" value="16"/>
</dbReference>
<dbReference type="PANTHER" id="PTHR38340:SF1">
    <property type="entry name" value="S-LAYER PROTEIN"/>
    <property type="match status" value="1"/>
</dbReference>
<dbReference type="PRINTS" id="PR00313">
    <property type="entry name" value="CABNDNGRPT"/>
</dbReference>
<dbReference type="STRING" id="1385369.N825_01415"/>
<dbReference type="Pfam" id="PF00353">
    <property type="entry name" value="HemolysinCabind"/>
    <property type="match status" value="17"/>
</dbReference>
<evidence type="ECO:0000256" key="1">
    <source>
        <dbReference type="ARBA" id="ARBA00004613"/>
    </source>
</evidence>
<dbReference type="InterPro" id="IPR011049">
    <property type="entry name" value="Serralysin-like_metalloprot_C"/>
</dbReference>
<evidence type="ECO:0000256" key="3">
    <source>
        <dbReference type="SAM" id="MobiDB-lite"/>
    </source>
</evidence>
<evidence type="ECO:0000256" key="2">
    <source>
        <dbReference type="ARBA" id="ARBA00022525"/>
    </source>
</evidence>
<dbReference type="SUPFAM" id="SSF49313">
    <property type="entry name" value="Cadherin-like"/>
    <property type="match status" value="1"/>
</dbReference>
<sequence>MARKLSSLVSGTTIPYLSLTSDPLELDFVSNSEANPIKPSDLTIVEDGADVRITVGSKSLTISGATLEALSFGAVGSVNTLIQHDTQFGIIRFGDNRVTTGDAPLSRLEGSAQGDLLGGTTGNDRILGQAGNDTVLGGQGDDTLLGGLGNDIISGGAGNDLIDERTDTSAASRNTLRGGQGNDRIYGGAGNDAIHGDDGDDNLFGGLGDDEIFGGAGDDTIVERGDTSSSSRNVIHGGAGNDKIFDSDGDDIIYGDEGNDAILGGFGNDEIHGGDGDDNIDERRDTSISSVNLLTGGAGNDRIYGSGGTDSIQGGDGNDILAGFLGNDTIFGDAGNDIIDERGDTATSSINIIYGGSGNDRVYGSAGADTIHGDDGDDTLSGYLGSDTIYGDAGNDIIDERGDTNPLNANILSGGDGNDRIYGGSGNDTIYGGAGADVISGGDGDDIIDERGDVDGVPGVRNVLQGNNGNDTIYGSGGSDDIAGGAGNDTLIGGDGDDIIRGGFGDDIIEGGAGNDLLTGGDGVDVFNYSVDSAANDGADTITDFVVGTDHISLTGAGGLVLTAAQVEAELRSGNVQIQSGVDLDNIGSGNDTLVTLANGTEINLLNVRGAFNGNAFLNYEAPTVAATGNGTVAEDALEGAIVATVAGSDAQGPVSYSFLSGNDAGYFAIDAATGVVTLTAAGAANLDYETVTSYALQVGVSDGVTSAVQALTVGVTDVDDTNDAPVFANLDGIAVAGFGGVARIDQGTAVTVTDSDSANFDGGSLTISSDTATDSLLLTSGVRFAGRYVVMTEGVSDVVVGTWTSDGAGQPLAISLNANATAARMAELIKHVEVSLDGAAAATDRVITVALNDGDGATTTQTFDAIVTESALEITGLGTADDRLLSAAAPAVLLDVGTAAGLTLGSTSVRGSTLTVEITNGESSDITFGFGGGAVTRFGNFLSVTVGGVERVIGSVSGGTLGQPLTITFDDNADVTEAYVEAVLHGITFDVDNSVEQPDGSRTVDYSFTTADGHNSATAQVVISVVGSITELTNIDLPSGVADVHAYTLDSTPPVGNRIDVFGDSVDYELVSPTKVGTLDGADSLNGGGGRDYLFAVLDPTDSGDAPALANIEQINLKAGLSQSLSLSNVTAGATDADDGDDITINIDTVTAANTLTLTGLEDADIKTVDASGVAGAINLTAAAVNGLTVTGGLGDDTVSFNSGTLSSDDVINGAAGLDTVNARQIADGATIAATITDVETINLELAIGASATFSAANVTSSGNATINVDAVSAGETLTITNVTDTDIMAVDATGVAGAIDLTVTAANSMTVNGGEEADTVTFTAGTLSNGDAIDGNAGLDVFNALAIVDGVDVSATITDVETINLELATGASATFNAISVSSGPTDADDGNDITINVDAVDAGEILTVSNIDDADIKAINAAGVAGAINVTITTNNDIALTGGEGADSFTFASGSLSDGDSVTGGAGTDSLSATLGAGSIAPASITDVENIGFTTTTDGASVNMANVTGTGVQVTLTGTNDTSLLNVGTGVTTVDASALTGLGDLTLTTAGTGALTVTAGAGETSVTSSGRTVTVAAALAANDTAVELSGSSSFTVTGLTADLDASGSTGTVSVTTANNGVDNDVTITTGSGALSLTADQVGDTVTVDATTLADDTLLTIANPSASNLVVTDLTGDLDAAKLTGTLTVTVADNTVDSAVSLATGSAATTIDSLGANDTVTVNATALAATSTLTLTGAADYAVTGLTGDLVATAVTGNVSVTAGSLTDDGLNLATAGGDDSFTITGTIDERDVIAGGAGTDQLSATVSGLIATSDTPLAYINNVSQTGSGSAPHIRTLSFYNPAVATSAGDTFGLTVAGVPILVTLTAGMTSTQIATAVAAAIDALVDVNASASGSQVTITAVANGSNTFSVASPVLTDNHLSAEGGDLRITGIEDVTLTASGTDSVIDLDASTGIQSLTINGVANLTITDFENGANLTSLNAGSLTGDLDANFANVTSSINVVGGEGDDTFRFGTTLGNGDNIDGGAGNDTVMADLAAGLVNPTLTNIEVFSLMGVGNTSTFDASNISSLDTITLDGDGTTTLTGLGASVTTIDAESYDGTLTVELDAANEVEVTGGYWGNTAFLFDTANGTTSTLGAGDVITGGSNSDTLRANLLDGATIAPTIDSVEMLRFDVDSTSLTAITTTLDASNISGSGVTIEISDGAGIGLATDQVNITGLTSAVQYINASASNDDENAFDGAINATLVYEGTDYSRGQMRGGDGADTLTGGVGSDEIFGGVGNDTLNGGAGNDLITGGTGADTMTGGAGVDVFVVAIGDTGSQAVTADVITDFVRGTDKIDISDLLMTRATELAGINTVTLANLLQAFGERVTIDTSSLAGKTIVGIEQAIDDTINHRIVLDGTYTLDQSDFVIYPTSMTLTSGADIITGSLRDETITGTVANLSNGDTLVGGDGDDFLVLNNNAAPYSLVVDNNTFSGFEHVYLSGNQSVSLTGIGAPNLIANGRTELWAANMTASVVIALDSIDPNRAVDITGGSANDQLTGGGGADEISGGNGDDVITGAGGQDTLYGGAGADRFRYSMVTDVGSANEDFIDSFQTGVDSVAVDFGNVTGAFTMAVGSTDATYGQVQFSGGKLTVQGATAGETSDLTITTYNYTPMDAAVDIDVTVTTTNGSSITTLGGDDTITAFGTFSNTINAGAGNDTVDAGAGNDTITGGAGTDNLTGGDGNDQFVMAAVSDISGLAEQIYGNSGTDSIVVNEAGALDLSLATISSVETLTLAGGVTGNQVTATVSQLDGFTTITGNGSNDTLTMAAAGTISFAGKTLTGIEAINGSLGDDTITGTSGVDTISGSDGNDTITGGLSADILSGGDGNDQFSMSVADISGLAETVDGGTGTDSIVINTIGAVDLSLATITSVETLTLVNNGTGNQVTATVAQLNGFTSFTGLGGTNDTLTMSAAGTVSFAGKTLTGIEAIGGSSGVDTITGSSGNDVIDGGADADILSGGAGDDTFRVSTLAHISGLAETIDGGADNDTIALGAAGVVDLSTVTISNVETLKFADTGLGSQVTLTGAQATALELTGLGGTADSLTLSTAGTVNLSNVAALETITGSILAGDTLKITEAGSVDLSSVNFTGFETLEFANTGLGNQVTLTGAQAVGLELTGLGGTNDTLTLSTAGTVNIGTTTGLEGINGSVNVGDILHITETGAVDLSGIDISGFETLQLSNAILGNQVTATAAQLNSFTSFTGTAGVNDALTLSEAGSVDFSGADLTGIEAINGSVLADTIVGSAGVDHIFGSDGDDIITGGVEADILSGGDDEDTFVYLAGDASIFTRGFSEGLSTNPSQGDEFYGETILDLDQFDNLDFSSMTLSLANGDNNLDDNTIELVTGQYDAVSGKFTVGDQSTDGITNGSTMVMYDSDATAVVTQNIIILAGVDTVNNWDAFLTNGKLTFNVGP</sequence>
<dbReference type="InterPro" id="IPR002126">
    <property type="entry name" value="Cadherin-like_dom"/>
</dbReference>
<dbReference type="Pfam" id="PF00028">
    <property type="entry name" value="Cadherin"/>
    <property type="match status" value="1"/>
</dbReference>
<dbReference type="SMART" id="SM00112">
    <property type="entry name" value="CA"/>
    <property type="match status" value="1"/>
</dbReference>
<comment type="caution">
    <text evidence="5">The sequence shown here is derived from an EMBL/GenBank/DDBJ whole genome shotgun (WGS) entry which is preliminary data.</text>
</comment>
<gene>
    <name evidence="5" type="ORF">N825_01415</name>
</gene>
<keyword evidence="6" id="KW-1185">Reference proteome</keyword>
<dbReference type="PANTHER" id="PTHR38340">
    <property type="entry name" value="S-LAYER PROTEIN"/>
    <property type="match status" value="1"/>
</dbReference>
<keyword evidence="2" id="KW-0964">Secreted</keyword>
<dbReference type="GO" id="GO:0016020">
    <property type="term" value="C:membrane"/>
    <property type="evidence" value="ECO:0007669"/>
    <property type="project" value="InterPro"/>
</dbReference>
<dbReference type="Proteomes" id="UP000019486">
    <property type="component" value="Unassembled WGS sequence"/>
</dbReference>
<evidence type="ECO:0000259" key="4">
    <source>
        <dbReference type="PROSITE" id="PS50268"/>
    </source>
</evidence>
<name>W9HDR5_9PROT</name>
<feature type="domain" description="Cadherin" evidence="4">
    <location>
        <begin position="625"/>
        <end position="728"/>
    </location>
</feature>
<dbReference type="SUPFAM" id="SSF51120">
    <property type="entry name" value="beta-Roll"/>
    <property type="match status" value="12"/>
</dbReference>
<dbReference type="Gene3D" id="2.150.10.10">
    <property type="entry name" value="Serralysin-like metalloprotease, C-terminal"/>
    <property type="match status" value="12"/>
</dbReference>
<dbReference type="PATRIC" id="fig|1385369.3.peg.275"/>
<accession>W9HDR5</accession>
<dbReference type="InterPro" id="IPR018511">
    <property type="entry name" value="Hemolysin-typ_Ca-bd_CS"/>
</dbReference>